<dbReference type="GO" id="GO:0005739">
    <property type="term" value="C:mitochondrion"/>
    <property type="evidence" value="ECO:0007669"/>
    <property type="project" value="TreeGrafter"/>
</dbReference>
<dbReference type="Gene3D" id="1.10.240.10">
    <property type="entry name" value="Tyrosyl-Transfer RNA Synthetase"/>
    <property type="match status" value="1"/>
</dbReference>
<evidence type="ECO:0000256" key="6">
    <source>
        <dbReference type="ARBA" id="ARBA00023146"/>
    </source>
</evidence>
<organism evidence="10 11">
    <name type="scientific">Zygotorulaspora mrakii</name>
    <name type="common">Zygosaccharomyces mrakii</name>
    <dbReference type="NCBI Taxonomy" id="42260"/>
    <lineage>
        <taxon>Eukaryota</taxon>
        <taxon>Fungi</taxon>
        <taxon>Dikarya</taxon>
        <taxon>Ascomycota</taxon>
        <taxon>Saccharomycotina</taxon>
        <taxon>Saccharomycetes</taxon>
        <taxon>Saccharomycetales</taxon>
        <taxon>Saccharomycetaceae</taxon>
        <taxon>Zygotorulaspora</taxon>
    </lineage>
</organism>
<sequence length="458" mass="51384">MSRFVRFARSFSNSSAARRHGLLHELRDRGLISQISQPEDRLISQLDSGHKIKLYCGADPTAHSLHLGNMVPLMVLLNFYVRGHDIVSLVGGATGRVGDPSGKKIERDILPNQAILQNVQRINDQLKRFFENGLKYYRSKNVESTNVGSWTSVDNYDWWKDISMLGFLAKYGRHIRIQSMLSRDSVSSRLEGSGGLGFNEFAYQILQAYDFYHLFNEQNVTVQVGGNDQWGNITAGIDLINRISPKAQCSPPTGLTVPLLTNSAGEKFGKSAGNAMFIDPEISTPFDIYQFFFNISDSDVSRFLKIFTLLPLDEVETAVVEHMKRPHLRNGQKLLASEVTELLHGAGSGKEAQIVSDIIFGDTHIINTLNADEIIRLFNNARILEQGKKSESLMELICRMLKCSKSEGKRKLGQGSISLGPLKKRVVQDLTDWSSYLIDDKLLMLRIGKQKCLLIEMT</sequence>
<reference evidence="10 11" key="1">
    <citation type="submission" date="2020-07" db="EMBL/GenBank/DDBJ databases">
        <title>The yeast mating-type switching endonuclease HO is a domesticated member of an unorthodox homing genetic element family.</title>
        <authorList>
            <person name="Coughlan A.Y."/>
            <person name="Lombardi L."/>
            <person name="Braun-Galleani S."/>
            <person name="Martos A.R."/>
            <person name="Galeote V."/>
            <person name="Bigey F."/>
            <person name="Dequin S."/>
            <person name="Byrne K.P."/>
            <person name="Wolfe K.H."/>
        </authorList>
    </citation>
    <scope>NUCLEOTIDE SEQUENCE [LARGE SCALE GENOMIC DNA]</scope>
    <source>
        <strain evidence="10 11">NRRL Y-6702</strain>
    </source>
</reference>
<evidence type="ECO:0000256" key="4">
    <source>
        <dbReference type="ARBA" id="ARBA00022840"/>
    </source>
</evidence>
<keyword evidence="4 9" id="KW-0067">ATP-binding</keyword>
<proteinExistence type="inferred from homology"/>
<evidence type="ECO:0000256" key="9">
    <source>
        <dbReference type="RuleBase" id="RU361234"/>
    </source>
</evidence>
<evidence type="ECO:0000256" key="3">
    <source>
        <dbReference type="ARBA" id="ARBA00022741"/>
    </source>
</evidence>
<gene>
    <name evidence="10" type="ORF">HG535_0H02760</name>
</gene>
<dbReference type="GO" id="GO:0005829">
    <property type="term" value="C:cytosol"/>
    <property type="evidence" value="ECO:0007669"/>
    <property type="project" value="TreeGrafter"/>
</dbReference>
<keyword evidence="6 9" id="KW-0030">Aminoacyl-tRNA synthetase</keyword>
<dbReference type="AlphaFoldDB" id="A0A7H9BAA3"/>
<dbReference type="Gene3D" id="3.40.50.620">
    <property type="entry name" value="HUPs"/>
    <property type="match status" value="1"/>
</dbReference>
<dbReference type="EC" id="6.1.1.1" evidence="1 9"/>
<keyword evidence="11" id="KW-1185">Reference proteome</keyword>
<dbReference type="GO" id="GO:0005524">
    <property type="term" value="F:ATP binding"/>
    <property type="evidence" value="ECO:0007669"/>
    <property type="project" value="UniProtKB-KW"/>
</dbReference>
<keyword evidence="2 9" id="KW-0436">Ligase</keyword>
<comment type="similarity">
    <text evidence="9">Belongs to the class-I aminoacyl-tRNA synthetase family.</text>
</comment>
<comment type="catalytic activity">
    <reaction evidence="8 9">
        <text>tRNA(Tyr) + L-tyrosine + ATP = L-tyrosyl-tRNA(Tyr) + AMP + diphosphate + H(+)</text>
        <dbReference type="Rhea" id="RHEA:10220"/>
        <dbReference type="Rhea" id="RHEA-COMP:9706"/>
        <dbReference type="Rhea" id="RHEA-COMP:9707"/>
        <dbReference type="ChEBI" id="CHEBI:15378"/>
        <dbReference type="ChEBI" id="CHEBI:30616"/>
        <dbReference type="ChEBI" id="CHEBI:33019"/>
        <dbReference type="ChEBI" id="CHEBI:58315"/>
        <dbReference type="ChEBI" id="CHEBI:78442"/>
        <dbReference type="ChEBI" id="CHEBI:78536"/>
        <dbReference type="ChEBI" id="CHEBI:456215"/>
        <dbReference type="EC" id="6.1.1.1"/>
    </reaction>
</comment>
<dbReference type="FunFam" id="1.10.240.10:FF:000001">
    <property type="entry name" value="Tyrosine--tRNA ligase"/>
    <property type="match status" value="1"/>
</dbReference>
<evidence type="ECO:0000256" key="8">
    <source>
        <dbReference type="ARBA" id="ARBA00048248"/>
    </source>
</evidence>
<dbReference type="Proteomes" id="UP000509704">
    <property type="component" value="Chromosome 8"/>
</dbReference>
<name>A0A7H9BAA3_ZYGMR</name>
<evidence type="ECO:0000256" key="2">
    <source>
        <dbReference type="ARBA" id="ARBA00022598"/>
    </source>
</evidence>
<evidence type="ECO:0000313" key="11">
    <source>
        <dbReference type="Proteomes" id="UP000509704"/>
    </source>
</evidence>
<dbReference type="GeneID" id="59238752"/>
<dbReference type="Pfam" id="PF00579">
    <property type="entry name" value="tRNA-synt_1b"/>
    <property type="match status" value="1"/>
</dbReference>
<dbReference type="EMBL" id="CP058611">
    <property type="protein sequence ID" value="QLG74949.1"/>
    <property type="molecule type" value="Genomic_DNA"/>
</dbReference>
<dbReference type="InterPro" id="IPR036986">
    <property type="entry name" value="S4_RNA-bd_sf"/>
</dbReference>
<dbReference type="SUPFAM" id="SSF52374">
    <property type="entry name" value="Nucleotidylyl transferase"/>
    <property type="match status" value="1"/>
</dbReference>
<keyword evidence="5 9" id="KW-0648">Protein biosynthesis</keyword>
<dbReference type="CDD" id="cd00805">
    <property type="entry name" value="TyrRS_core"/>
    <property type="match status" value="1"/>
</dbReference>
<dbReference type="InterPro" id="IPR024088">
    <property type="entry name" value="Tyr-tRNA-ligase_bac-type"/>
</dbReference>
<dbReference type="GO" id="GO:0004831">
    <property type="term" value="F:tyrosine-tRNA ligase activity"/>
    <property type="evidence" value="ECO:0007669"/>
    <property type="project" value="UniProtKB-EC"/>
</dbReference>
<evidence type="ECO:0000256" key="5">
    <source>
        <dbReference type="ARBA" id="ARBA00022917"/>
    </source>
</evidence>
<dbReference type="PANTHER" id="PTHR11766:SF0">
    <property type="entry name" value="TYROSINE--TRNA LIGASE, MITOCHONDRIAL"/>
    <property type="match status" value="1"/>
</dbReference>
<dbReference type="PRINTS" id="PR01040">
    <property type="entry name" value="TRNASYNTHTYR"/>
</dbReference>
<dbReference type="RefSeq" id="XP_037146674.1">
    <property type="nucleotide sequence ID" value="XM_037290779.1"/>
</dbReference>
<dbReference type="Gene3D" id="3.10.290.10">
    <property type="entry name" value="RNA-binding S4 domain"/>
    <property type="match status" value="1"/>
</dbReference>
<dbReference type="InterPro" id="IPR014729">
    <property type="entry name" value="Rossmann-like_a/b/a_fold"/>
</dbReference>
<protein>
    <recommendedName>
        <fullName evidence="1 9">Tyrosine--tRNA ligase</fullName>
        <ecNumber evidence="1 9">6.1.1.1</ecNumber>
    </recommendedName>
    <alternativeName>
        <fullName evidence="7 9">Tyrosyl-tRNA synthetase</fullName>
    </alternativeName>
</protein>
<evidence type="ECO:0000256" key="7">
    <source>
        <dbReference type="ARBA" id="ARBA00033323"/>
    </source>
</evidence>
<dbReference type="InterPro" id="IPR002305">
    <property type="entry name" value="aa-tRNA-synth_Ic"/>
</dbReference>
<dbReference type="InterPro" id="IPR002307">
    <property type="entry name" value="Tyr-tRNA-ligase"/>
</dbReference>
<dbReference type="NCBIfam" id="TIGR00234">
    <property type="entry name" value="tyrS"/>
    <property type="match status" value="1"/>
</dbReference>
<evidence type="ECO:0000313" key="10">
    <source>
        <dbReference type="EMBL" id="QLG74949.1"/>
    </source>
</evidence>
<dbReference type="InterPro" id="IPR024107">
    <property type="entry name" value="Tyr-tRNA-ligase_bac_1"/>
</dbReference>
<dbReference type="HAMAP" id="MF_02006">
    <property type="entry name" value="Tyr_tRNA_synth_type1"/>
    <property type="match status" value="1"/>
</dbReference>
<evidence type="ECO:0000256" key="1">
    <source>
        <dbReference type="ARBA" id="ARBA00013160"/>
    </source>
</evidence>
<dbReference type="GO" id="GO:0003723">
    <property type="term" value="F:RNA binding"/>
    <property type="evidence" value="ECO:0007669"/>
    <property type="project" value="InterPro"/>
</dbReference>
<dbReference type="PANTHER" id="PTHR11766">
    <property type="entry name" value="TYROSYL-TRNA SYNTHETASE"/>
    <property type="match status" value="1"/>
</dbReference>
<dbReference type="GO" id="GO:0006437">
    <property type="term" value="P:tyrosyl-tRNA aminoacylation"/>
    <property type="evidence" value="ECO:0007669"/>
    <property type="project" value="InterPro"/>
</dbReference>
<accession>A0A7H9BAA3</accession>
<dbReference type="KEGG" id="zmk:HG535_0H02760"/>
<dbReference type="OrthoDB" id="337870at2759"/>
<keyword evidence="3 9" id="KW-0547">Nucleotide-binding</keyword>